<dbReference type="Pfam" id="PF12068">
    <property type="entry name" value="PH_RBD"/>
    <property type="match status" value="2"/>
</dbReference>
<evidence type="ECO:0000256" key="1">
    <source>
        <dbReference type="ARBA" id="ARBA00022468"/>
    </source>
</evidence>
<feature type="region of interest" description="Disordered" evidence="3">
    <location>
        <begin position="1369"/>
        <end position="1440"/>
    </location>
</feature>
<dbReference type="Gene3D" id="2.30.29.230">
    <property type="match status" value="2"/>
</dbReference>
<dbReference type="SUPFAM" id="SSF47923">
    <property type="entry name" value="Ypt/Rab-GAP domain of gyp1p"/>
    <property type="match status" value="2"/>
</dbReference>
<name>A0ABQ7SAJ6_9ACAR</name>
<keyword evidence="1" id="KW-0343">GTPase activation</keyword>
<feature type="region of interest" description="Disordered" evidence="3">
    <location>
        <begin position="117"/>
        <end position="144"/>
    </location>
</feature>
<dbReference type="InterPro" id="IPR021935">
    <property type="entry name" value="SGSM1/2_RBD"/>
</dbReference>
<dbReference type="InterPro" id="IPR000195">
    <property type="entry name" value="Rab-GAP-TBC_dom"/>
</dbReference>
<sequence length="1677" mass="183115">MQSTVIKSNSKLTPKQVTIGVELTEKLTLSFLVWFLAELDVGHTQDTTTNNKNNNKRPELPDCEFSRRMCYGLVSAVSGTISACERACLHGVIGGIVTQIIIKMPIDCEATPATGTCNNVNNNSNNNNNKSTRTSISSTSSDATNDECEQLLGAVKKEVKQIMEEAVTRKFVHEDSSSVIALCVAVDGCLAHRLKRRVLGLFKTNSTTALIQKISKTCPEAEQVLKMVDANARAEMVCQAQSQAQQTLAMMRRGRLAWLKTALIERKLVKIIDHLTAHASNYYEKNALMCDYVCAQILASLLVGPCALDYSKMKTQDHYWTDPSADELVARHKLAASSHLHSNTCARHHTKVHCHHAHHHHHHAHSRVHHSIASSVNASTTPTTPTPPAAAATTTATAQSRPESPVCQRVDTQRKPLALSQSVKLVTSSTSEPLCTCCCAINAHDSNGTAGYCCSNSSNSNGSLPAANDSSSIFGPTASHNGYSFSYVPSLEHANNNNNPYSSTTNGSPTAGACSAPAAMAPTVPAVANCQSNSSMSTSSAWSPRMLHETLHQNARSSLLYAKNNVIMYSDGPHAQPMAGYLSLHQTSNMELVIKWIPNQMINGAPLHTTHATTNANATATASTAAAISTTFVDSEGGSRSGSGSETVGVSERLRSESDSERSQSQSDQSVQSISTEHPECQQRSQTEQSEAKCETNESEQDQTAFEHRAQARSKSKLKSSSSQSCDDDPSNAPITSSSNDNEMNNSRRSHNDNDTNTDTIDSADTTDDDKTETVSKPNDQDCEKKIVSNHSQLHNQQQQQQQVNQQQQQFFAADVVPQNLDFYSNYVVSLYVNRIVYLHCHASDADDTESLVLVERDGTQRPPFKFPRGASMTLFLSCLEMALSQCGGRLEPPLWSAHTSHAHQSIPTACSSVGGAACPLASAPPLIAETAPGAAANSPATAGVARSCSESAACSASAAVSGTSGSVGVGVGGGGGTGGLRSRLPPCFRRADTAGMTQVQRLALAEHEHANGQRATPTDYVFRVITALDLESQQSQASMSSDCTDHTGASSSVSTSSQSWAGALRSWSVSRWTGLGQQNSTTSNSTSTSSGSSMTAAASGTTVGGASGDQKVDEDTVVAAATAAAGDIGDNIGAGAEGESEGDKEDEVEARGNAECLMAGRKQQQQVCPDTRETSRQQPKAADESIQSLCEAMRRQLISRAFYGWLSYCRHIKTIRVHLSGLVNPPLTSYDSDNDNDNNNNDHEHDVKVRALNNKIKSQQQNQSIRVEQVDVNFANGLTHDTWQRVCHNRQLTCQYVYHGGCTDNELRQQVWPYLLGHYEWGDDAVERERKDNDARRRYEGTMHEWRVVEATVRQRDRDALAARQALNDKRSASANATAAAAATTSTTTTKEGDYDSLTSITSSSSTCDMPSDNDSDVNNNNNTTNDSNNNNNNNNKRRLRYESTGSVGSDASLSDQFSCNMHRIDKDVQRCDRNYHYFAHADNLEKLRNIMCTYVWLNLDIGYVQGMCDLAAPLLVIFDAHHESLAYECFARLMRRMVANFPHGGAMDKHFASMRHLLQVLDIELYELMQSNGDYTHFYFCYRWFLLDFKRELTYDDVFRVWETIWAAKYVATEHFVLFFALAIVKMYRDIILENNMDFTDTIKFFNEMAERHDADKILVLAKDLVHQVQQLVAS</sequence>
<evidence type="ECO:0000313" key="7">
    <source>
        <dbReference type="Proteomes" id="UP000825002"/>
    </source>
</evidence>
<feature type="compositionally biased region" description="Low complexity" evidence="3">
    <location>
        <begin position="663"/>
        <end position="673"/>
    </location>
</feature>
<dbReference type="EMBL" id="JAIFTH010000147">
    <property type="protein sequence ID" value="KAG9510439.1"/>
    <property type="molecule type" value="Genomic_DNA"/>
</dbReference>
<dbReference type="Proteomes" id="UP000825002">
    <property type="component" value="Unassembled WGS sequence"/>
</dbReference>
<feature type="domain" description="RUN" evidence="5">
    <location>
        <begin position="173"/>
        <end position="318"/>
    </location>
</feature>
<dbReference type="CDD" id="cd17687">
    <property type="entry name" value="RUN_SGSM1_like"/>
    <property type="match status" value="1"/>
</dbReference>
<feature type="compositionally biased region" description="Low complexity" evidence="3">
    <location>
        <begin position="1081"/>
        <end position="1102"/>
    </location>
</feature>
<dbReference type="PROSITE" id="PS50826">
    <property type="entry name" value="RUN"/>
    <property type="match status" value="1"/>
</dbReference>
<dbReference type="SMART" id="SM00593">
    <property type="entry name" value="RUN"/>
    <property type="match status" value="1"/>
</dbReference>
<comment type="similarity">
    <text evidence="2">Belongs to the RUTBC family.</text>
</comment>
<feature type="region of interest" description="Disordered" evidence="3">
    <location>
        <begin position="1075"/>
        <end position="1111"/>
    </location>
</feature>
<protein>
    <submittedName>
        <fullName evidence="6">Small G protein signaling modulator 1</fullName>
    </submittedName>
</protein>
<feature type="compositionally biased region" description="Low complexity" evidence="3">
    <location>
        <begin position="1398"/>
        <end position="1408"/>
    </location>
</feature>
<feature type="compositionally biased region" description="Basic and acidic residues" evidence="3">
    <location>
        <begin position="652"/>
        <end position="662"/>
    </location>
</feature>
<evidence type="ECO:0000256" key="3">
    <source>
        <dbReference type="SAM" id="MobiDB-lite"/>
    </source>
</evidence>
<gene>
    <name evidence="6" type="primary">Sgsm1</name>
    <name evidence="6" type="ORF">GZH46_01025</name>
</gene>
<dbReference type="Pfam" id="PF02759">
    <property type="entry name" value="RUN"/>
    <property type="match status" value="1"/>
</dbReference>
<feature type="region of interest" description="Disordered" evidence="3">
    <location>
        <begin position="1037"/>
        <end position="1058"/>
    </location>
</feature>
<dbReference type="InterPro" id="IPR035969">
    <property type="entry name" value="Rab-GAP_TBC_sf"/>
</dbReference>
<dbReference type="Gene3D" id="1.10.472.80">
    <property type="entry name" value="Ypt/Rab-GAP domain of gyp1p, domain 3"/>
    <property type="match status" value="1"/>
</dbReference>
<keyword evidence="7" id="KW-1185">Reference proteome</keyword>
<dbReference type="InterPro" id="IPR004012">
    <property type="entry name" value="Run_dom"/>
</dbReference>
<feature type="compositionally biased region" description="Polar residues" evidence="3">
    <location>
        <begin position="733"/>
        <end position="747"/>
    </location>
</feature>
<evidence type="ECO:0000256" key="2">
    <source>
        <dbReference type="ARBA" id="ARBA00034124"/>
    </source>
</evidence>
<feature type="compositionally biased region" description="Low complexity" evidence="3">
    <location>
        <begin position="633"/>
        <end position="651"/>
    </location>
</feature>
<feature type="compositionally biased region" description="Low complexity" evidence="3">
    <location>
        <begin position="1374"/>
        <end position="1391"/>
    </location>
</feature>
<feature type="compositionally biased region" description="Low complexity" evidence="3">
    <location>
        <begin position="371"/>
        <end position="398"/>
    </location>
</feature>
<evidence type="ECO:0000313" key="6">
    <source>
        <dbReference type="EMBL" id="KAG9510439.1"/>
    </source>
</evidence>
<feature type="compositionally biased region" description="Low complexity" evidence="3">
    <location>
        <begin position="117"/>
        <end position="143"/>
    </location>
</feature>
<dbReference type="SMART" id="SM00164">
    <property type="entry name" value="TBC"/>
    <property type="match status" value="1"/>
</dbReference>
<dbReference type="PANTHER" id="PTHR22957:SF502">
    <property type="entry name" value="SMALL G PROTEIN SIGNALING MODULATOR 2-RELATED"/>
    <property type="match status" value="1"/>
</dbReference>
<dbReference type="Gene3D" id="1.10.8.270">
    <property type="entry name" value="putative rabgap domain of human tbc1 domain family member 14 like domains"/>
    <property type="match status" value="1"/>
</dbReference>
<feature type="compositionally biased region" description="Low complexity" evidence="3">
    <location>
        <begin position="1418"/>
        <end position="1436"/>
    </location>
</feature>
<dbReference type="PANTHER" id="PTHR22957">
    <property type="entry name" value="TBC1 DOMAIN FAMILY MEMBER GTPASE-ACTIVATING PROTEIN"/>
    <property type="match status" value="1"/>
</dbReference>
<feature type="domain" description="Rab-GAP TBC" evidence="4">
    <location>
        <begin position="1303"/>
        <end position="1611"/>
    </location>
</feature>
<evidence type="ECO:0000259" key="5">
    <source>
        <dbReference type="PROSITE" id="PS50826"/>
    </source>
</evidence>
<dbReference type="SUPFAM" id="SSF140741">
    <property type="entry name" value="RUN domain-like"/>
    <property type="match status" value="1"/>
</dbReference>
<comment type="caution">
    <text evidence="6">The sequence shown here is derived from an EMBL/GenBank/DDBJ whole genome shotgun (WGS) entry which is preliminary data.</text>
</comment>
<accession>A0ABQ7SAJ6</accession>
<evidence type="ECO:0000259" key="4">
    <source>
        <dbReference type="PROSITE" id="PS50086"/>
    </source>
</evidence>
<feature type="compositionally biased region" description="Basic residues" evidence="3">
    <location>
        <begin position="356"/>
        <end position="370"/>
    </location>
</feature>
<dbReference type="InterPro" id="IPR037213">
    <property type="entry name" value="Run_dom_sf"/>
</dbReference>
<dbReference type="Pfam" id="PF00566">
    <property type="entry name" value="RabGAP-TBC"/>
    <property type="match status" value="1"/>
</dbReference>
<feature type="region of interest" description="Disordered" evidence="3">
    <location>
        <begin position="356"/>
        <end position="411"/>
    </location>
</feature>
<dbReference type="PROSITE" id="PS50086">
    <property type="entry name" value="TBC_RABGAP"/>
    <property type="match status" value="1"/>
</dbReference>
<proteinExistence type="inferred from homology"/>
<organism evidence="6 7">
    <name type="scientific">Fragariocoptes setiger</name>
    <dbReference type="NCBI Taxonomy" id="1670756"/>
    <lineage>
        <taxon>Eukaryota</taxon>
        <taxon>Metazoa</taxon>
        <taxon>Ecdysozoa</taxon>
        <taxon>Arthropoda</taxon>
        <taxon>Chelicerata</taxon>
        <taxon>Arachnida</taxon>
        <taxon>Acari</taxon>
        <taxon>Acariformes</taxon>
        <taxon>Trombidiformes</taxon>
        <taxon>Prostigmata</taxon>
        <taxon>Eupodina</taxon>
        <taxon>Eriophyoidea</taxon>
        <taxon>Phytoptidae</taxon>
        <taxon>Fragariocoptes</taxon>
    </lineage>
</organism>
<dbReference type="Gene3D" id="1.20.58.900">
    <property type="match status" value="1"/>
</dbReference>
<feature type="non-terminal residue" evidence="6">
    <location>
        <position position="1677"/>
    </location>
</feature>
<feature type="compositionally biased region" description="Low complexity" evidence="3">
    <location>
        <begin position="755"/>
        <end position="764"/>
    </location>
</feature>
<reference evidence="6 7" key="1">
    <citation type="submission" date="2020-10" db="EMBL/GenBank/DDBJ databases">
        <authorList>
            <person name="Klimov P.B."/>
            <person name="Dyachkov S.M."/>
            <person name="Chetverikov P.E."/>
        </authorList>
    </citation>
    <scope>NUCLEOTIDE SEQUENCE [LARGE SCALE GENOMIC DNA]</scope>
    <source>
        <strain evidence="6">BMOC 18-1129-001#AD2665</strain>
        <tissue evidence="6">Entire mites</tissue>
    </source>
</reference>
<feature type="region of interest" description="Disordered" evidence="3">
    <location>
        <begin position="633"/>
        <end position="783"/>
    </location>
</feature>